<dbReference type="PANTHER" id="PTHR36172">
    <property type="match status" value="1"/>
</dbReference>
<reference evidence="8" key="2">
    <citation type="journal article" date="2018" name="Nat. Commun.">
        <title>Tailed giant Tupanvirus possesses the most complete translational apparatus of the known virosphere.</title>
        <authorList>
            <person name="Abrahao J."/>
            <person name="Silva L."/>
            <person name="Silva L.S."/>
            <person name="Khalil J.Y.B."/>
            <person name="Rodrigues R."/>
            <person name="Arantes T."/>
            <person name="Assis F."/>
            <person name="Boratto P."/>
            <person name="Andrade M."/>
            <person name="Kroon E.G."/>
            <person name="Ribeiro B."/>
            <person name="Bergier I."/>
            <person name="Seligmann H."/>
            <person name="Ghigo E."/>
            <person name="Colson P."/>
            <person name="Levasseur A."/>
            <person name="Kroemer G."/>
            <person name="Raoult D."/>
            <person name="La Scola B."/>
        </authorList>
    </citation>
    <scope>NUCLEOTIDE SEQUENCE [LARGE SCALE GENOMIC DNA]</scope>
    <source>
        <strain evidence="8">Deep ocean</strain>
    </source>
</reference>
<evidence type="ECO:0000256" key="1">
    <source>
        <dbReference type="ARBA" id="ARBA00022908"/>
    </source>
</evidence>
<evidence type="ECO:0000256" key="3">
    <source>
        <dbReference type="ARBA" id="ARBA00023172"/>
    </source>
</evidence>
<evidence type="ECO:0000313" key="8">
    <source>
        <dbReference type="EMBL" id="QKU34454.1"/>
    </source>
</evidence>
<protein>
    <submittedName>
        <fullName evidence="8">Putative resolvase</fullName>
    </submittedName>
</protein>
<organism evidence="8">
    <name type="scientific">Tupanvirus deep ocean</name>
    <dbReference type="NCBI Taxonomy" id="2126984"/>
    <lineage>
        <taxon>Viruses</taxon>
        <taxon>Varidnaviria</taxon>
        <taxon>Bamfordvirae</taxon>
        <taxon>Nucleocytoviricota</taxon>
        <taxon>Megaviricetes</taxon>
        <taxon>Imitervirales</taxon>
        <taxon>Mimiviridae</taxon>
        <taxon>Megamimivirinae</taxon>
        <taxon>Tupanvirus</taxon>
        <taxon>Tupanvirus altamarinense</taxon>
    </lineage>
</organism>
<dbReference type="SUPFAM" id="SSF53041">
    <property type="entry name" value="Resolvase-like"/>
    <property type="match status" value="1"/>
</dbReference>
<evidence type="ECO:0000256" key="4">
    <source>
        <dbReference type="PIRSR" id="PIRSR606118-50"/>
    </source>
</evidence>
<evidence type="ECO:0000256" key="5">
    <source>
        <dbReference type="PROSITE-ProRule" id="PRU10137"/>
    </source>
</evidence>
<dbReference type="NCBIfam" id="NF033518">
    <property type="entry name" value="transpos_IS607"/>
    <property type="match status" value="1"/>
</dbReference>
<dbReference type="Gene3D" id="1.10.287.2170">
    <property type="match status" value="1"/>
</dbReference>
<name>A0A6N1NGW8_9VIRU</name>
<feature type="domain" description="Resolvase/invertase-type recombinase catalytic" evidence="7">
    <location>
        <begin position="70"/>
        <end position="198"/>
    </location>
</feature>
<evidence type="ECO:0000256" key="2">
    <source>
        <dbReference type="ARBA" id="ARBA00023125"/>
    </source>
</evidence>
<dbReference type="KEGG" id="vg:80517777"/>
<feature type="domain" description="HTH merR-type" evidence="6">
    <location>
        <begin position="4"/>
        <end position="43"/>
    </location>
</feature>
<dbReference type="GO" id="GO:0003677">
    <property type="term" value="F:DNA binding"/>
    <property type="evidence" value="ECO:0007669"/>
    <property type="project" value="UniProtKB-KW"/>
</dbReference>
<keyword evidence="1" id="KW-0229">DNA integration</keyword>
<dbReference type="EMBL" id="MF405918">
    <property type="protein sequence ID" value="QKU34454.1"/>
    <property type="molecule type" value="Genomic_DNA"/>
</dbReference>
<dbReference type="GO" id="GO:0000150">
    <property type="term" value="F:DNA strand exchange activity"/>
    <property type="evidence" value="ECO:0007669"/>
    <property type="project" value="InterPro"/>
</dbReference>
<dbReference type="SUPFAM" id="SSF46955">
    <property type="entry name" value="Putative DNA-binding domain"/>
    <property type="match status" value="1"/>
</dbReference>
<evidence type="ECO:0000259" key="7">
    <source>
        <dbReference type="PROSITE" id="PS51736"/>
    </source>
</evidence>
<dbReference type="PROSITE" id="PS00397">
    <property type="entry name" value="RECOMBINASES_1"/>
    <property type="match status" value="1"/>
</dbReference>
<dbReference type="GO" id="GO:0006355">
    <property type="term" value="P:regulation of DNA-templated transcription"/>
    <property type="evidence" value="ECO:0007669"/>
    <property type="project" value="InterPro"/>
</dbReference>
<dbReference type="InterPro" id="IPR036162">
    <property type="entry name" value="Resolvase-like_N_sf"/>
</dbReference>
<dbReference type="InterPro" id="IPR000551">
    <property type="entry name" value="MerR-type_HTH_dom"/>
</dbReference>
<feature type="active site" description="O-(5'-phospho-DNA)-serine intermediate" evidence="4 5">
    <location>
        <position position="78"/>
    </location>
</feature>
<evidence type="ECO:0000259" key="6">
    <source>
        <dbReference type="PROSITE" id="PS50937"/>
    </source>
</evidence>
<dbReference type="InterPro" id="IPR006119">
    <property type="entry name" value="Resolv_N"/>
</dbReference>
<reference evidence="8" key="1">
    <citation type="submission" date="2017-06" db="EMBL/GenBank/DDBJ databases">
        <authorList>
            <person name="Assis F.L."/>
            <person name="Abrahao J.S."/>
            <person name="Silva L."/>
            <person name="Khalil J.B."/>
            <person name="Rodrigues R."/>
            <person name="Silva L.S."/>
            <person name="Boratto P."/>
            <person name="Andrade M."/>
            <person name="Kroon E.G."/>
            <person name="Ribeiro B."/>
            <person name="Bergier I."/>
            <person name="Seligmann H."/>
            <person name="Ghigo E."/>
            <person name="Colson P."/>
            <person name="Levasseur A."/>
            <person name="Raoult D."/>
            <person name="Scola B.L."/>
        </authorList>
    </citation>
    <scope>NUCLEOTIDE SEQUENCE</scope>
    <source>
        <strain evidence="8">Deep ocean</strain>
    </source>
</reference>
<dbReference type="Gene3D" id="1.10.1660.10">
    <property type="match status" value="1"/>
</dbReference>
<dbReference type="Pfam" id="PF00376">
    <property type="entry name" value="MerR"/>
    <property type="match status" value="1"/>
</dbReference>
<dbReference type="PROSITE" id="PS50937">
    <property type="entry name" value="HTH_MERR_2"/>
    <property type="match status" value="1"/>
</dbReference>
<dbReference type="InterPro" id="IPR048046">
    <property type="entry name" value="Transpos_IS607"/>
</dbReference>
<accession>A0A6N1NGW8</accession>
<dbReference type="Gene3D" id="3.40.50.1390">
    <property type="entry name" value="Resolvase, N-terminal catalytic domain"/>
    <property type="match status" value="1"/>
</dbReference>
<dbReference type="RefSeq" id="YP_010781086.1">
    <property type="nucleotide sequence ID" value="NC_075038.1"/>
</dbReference>
<proteinExistence type="predicted"/>
<dbReference type="SMART" id="SM00857">
    <property type="entry name" value="Resolvase"/>
    <property type="match status" value="1"/>
</dbReference>
<dbReference type="InterPro" id="IPR006118">
    <property type="entry name" value="Recombinase_CS"/>
</dbReference>
<dbReference type="PROSITE" id="PS51736">
    <property type="entry name" value="RECOMBINASES_3"/>
    <property type="match status" value="1"/>
</dbReference>
<keyword evidence="3" id="KW-0233">DNA recombination</keyword>
<dbReference type="InterPro" id="IPR051491">
    <property type="entry name" value="Recombinase/Transposase-rel"/>
</dbReference>
<sequence>MSKYITGKKASEMLKVHQRTLHNWDRKGIIDTIRGPGGRRLYNVKKYLEEYEDDIDIDTEEDEQEDNEKMKIAYVRVSTHGQKDDMQRQIKYMKKHYPNHKIIQDIGSGINFNRKGLRKIIKWAIEGNVKELVVAYKDRLTRFGFELIEDLIKEYSGGTIKIINKEKEIEPEIELAKDVLQIMNVFTAKMNGMRKYKS</sequence>
<keyword evidence="2" id="KW-0238">DNA-binding</keyword>
<dbReference type="GeneID" id="80517777"/>
<dbReference type="PANTHER" id="PTHR36172:SF1">
    <property type="entry name" value="RESOLVASE-RELATED"/>
    <property type="match status" value="1"/>
</dbReference>
<dbReference type="InterPro" id="IPR009061">
    <property type="entry name" value="DNA-bd_dom_put_sf"/>
</dbReference>
<dbReference type="GO" id="GO:0015074">
    <property type="term" value="P:DNA integration"/>
    <property type="evidence" value="ECO:0007669"/>
    <property type="project" value="UniProtKB-KW"/>
</dbReference>
<dbReference type="Pfam" id="PF00239">
    <property type="entry name" value="Resolvase"/>
    <property type="match status" value="1"/>
</dbReference>